<dbReference type="InterPro" id="IPR001789">
    <property type="entry name" value="Sig_transdc_resp-reg_receiver"/>
</dbReference>
<evidence type="ECO:0000259" key="18">
    <source>
        <dbReference type="PROSITE" id="PS50110"/>
    </source>
</evidence>
<dbReference type="InterPro" id="IPR022641">
    <property type="entry name" value="CheR_N"/>
</dbReference>
<evidence type="ECO:0000259" key="22">
    <source>
        <dbReference type="PROSITE" id="PS50123"/>
    </source>
</evidence>
<feature type="domain" description="Response regulatory" evidence="18">
    <location>
        <begin position="1421"/>
        <end position="1538"/>
    </location>
</feature>
<dbReference type="InterPro" id="IPR005467">
    <property type="entry name" value="His_kinase_dom"/>
</dbReference>
<evidence type="ECO:0000259" key="19">
    <source>
        <dbReference type="PROSITE" id="PS50112"/>
    </source>
</evidence>
<dbReference type="GO" id="GO:0000156">
    <property type="term" value="F:phosphorelay response regulator activity"/>
    <property type="evidence" value="ECO:0007669"/>
    <property type="project" value="InterPro"/>
</dbReference>
<evidence type="ECO:0000256" key="1">
    <source>
        <dbReference type="ARBA" id="ARBA00000085"/>
    </source>
</evidence>
<evidence type="ECO:0000256" key="15">
    <source>
        <dbReference type="PROSITE-ProRule" id="PRU00169"/>
    </source>
</evidence>
<dbReference type="Pfam" id="PF03705">
    <property type="entry name" value="CheR_N"/>
    <property type="match status" value="1"/>
</dbReference>
<keyword evidence="16" id="KW-0175">Coiled coil</keyword>
<dbReference type="CDD" id="cd16922">
    <property type="entry name" value="HATPase_EvgS-ArcB-TorS-like"/>
    <property type="match status" value="1"/>
</dbReference>
<keyword evidence="9" id="KW-0067">ATP-binding</keyword>
<dbReference type="InterPro" id="IPR000014">
    <property type="entry name" value="PAS"/>
</dbReference>
<protein>
    <recommendedName>
        <fullName evidence="13">Circadian input-output histidine kinase CikA</fullName>
        <ecNumber evidence="4">2.7.13.3</ecNumber>
    </recommendedName>
</protein>
<dbReference type="GO" id="GO:0016020">
    <property type="term" value="C:membrane"/>
    <property type="evidence" value="ECO:0007669"/>
    <property type="project" value="UniProtKB-SubCell"/>
</dbReference>
<keyword evidence="14" id="KW-0378">Hydrolase</keyword>
<feature type="domain" description="CheR-type methyltransferase" evidence="22">
    <location>
        <begin position="229"/>
        <end position="487"/>
    </location>
</feature>
<evidence type="ECO:0000259" key="17">
    <source>
        <dbReference type="PROSITE" id="PS50109"/>
    </source>
</evidence>
<proteinExistence type="inferred from homology"/>
<dbReference type="Pfam" id="PF02518">
    <property type="entry name" value="HATPase_c"/>
    <property type="match status" value="1"/>
</dbReference>
<dbReference type="InterPro" id="IPR022642">
    <property type="entry name" value="CheR_C"/>
</dbReference>
<sequence length="1634" mass="186245">MSDFESKNQQTNLMDSQQARDFFVVGIGASAGGLRPLEEFFEHTPTDSGAAFVVVQHLSPDFKSLMKELLGRKTHMEIYRVEDGMKLQPNSIYLIPPGQNLVVKNRSLQLYKQNRQTQKPNFPIDLFFKSLATDCGEKAIAVVLSGTGSDGSHGLRLIHEAGGLSIVQDPKTAQFDGMLVSAIDTAVVDYILPPVEISKLIYQCLTSCNTIQGGFSNLDADTGSDSFKIQQIINVLAHHEQIDFSHYKSSTLSRRINRRCLILGCENFDDYINRLKILPQERDFLRNDLLISVTAFFRDTPAWEHLETKIIPSLLREAKPGEELRFWVTACATGQEAYSLAILLDEAINRSGKNVRIKIFATDLDRIALEKATNGIYPETIANDISPERLKNYFTYKDQSFQVSRKLREMLIFAPHDLTKDAGFTRMHLVSCRNVLIYMQPKLQQQVLRNLHFSLVPNGILFLGEAETVSEYEEEFIPLDKKWKIFQKRRDIRLPLPIRGIEKISRNLITQSNNSPKSRSSKEQMLEIAFSSFLQEHRTTCLLVNKDNQVIHFFQDLLSVLKLPLGNPTMEVTRLVPLALQLPLNTALHRAKREKRAVFFGGIDLRNENDNENKISINLKVSYHKGNKIAGDFISVTISESDPVHSQLITDKSLTGDSFELDRAAHARIMELEYELQETRENLQATIEELETTNEEQQATNEELIASNEELQSTNEELHSVNEELHTVNTEYQSKIQELVELNNDVNNLLRSTNFGVVFLDRELQIRKFTAAATTAINFKEGDVGRSLEDITHNTNCFDLRELILQVIETELPIEKEIKQVKNDTHLLMRINPYRQEDGDIDGVVITFVDVDELKTVQEQVFRVNEALRESEHSLRKSEERFRAIFEQAAVGIALLDTDGKWLKVNQKVCEITGYSEEKLSELKFQDITYTDDIEADLEQIKQLLAGEISSYFLEKRYVRQDDTLVWVNIAPSIVRETADSPGYFIVVIEDISDRKQAEAKLQNASQALTEITERYELAVRGSKDGIWDWNVETGESYISPRWKEILGYKDDELANSADTFFSYLHPEDRKQAEEAIKQHFELHVPFDIECRMRNKQNEYVWIRNRGQATWDQSGKPVRMSGSISDITPLKRVEEDLRNVNHQLALAKESAEAANHAKSEFLAKMTHELRTPLNSILGFTQILYRQSNLQDQQRKYLDTVLRCGNHLLNLINDILDISKIEAGAIELNTTEFDLYNIIDSLEQMLQIKSKSKGLQLNVEFSEDIPQYIRTDEARLRQVLINLLGNAIKFTDTGNILLQIIRGTITESSHSHLNDGINSCYLTFRIKDTGKGIAERDLSNIFDAFVQAGNNQEYCDGTGLGLAISKNYIDLMGGEMQIQSNLGKGTTVEFDIPVTIIPKEEFVEHLPKGRIIGLDPEQPKSLILIAEDNSDNHQLLLEIISGVGFETIQAHNGQEAVEKWQKYKPDLVLMDMQMPVMNGYEATREIRSTSEGKDTTIIIAQTSNAFNEDKKLIMSLGCDDFISKPFQEQILLEKIAHHLGVKYIYSNDEPQDLEQRKNPQVQITPESLAFMSDQWRFQLHQVASTCNKKDILKVLADIPEDNNSNIQVKQYLINLANKFLFDVIVDLTTPLEESN</sequence>
<evidence type="ECO:0000256" key="11">
    <source>
        <dbReference type="ARBA" id="ARBA00023136"/>
    </source>
</evidence>
<dbReference type="GO" id="GO:0008984">
    <property type="term" value="F:protein-glutamate methylesterase activity"/>
    <property type="evidence" value="ECO:0007669"/>
    <property type="project" value="InterPro"/>
</dbReference>
<feature type="domain" description="PAC" evidence="20">
    <location>
        <begin position="812"/>
        <end position="863"/>
    </location>
</feature>
<dbReference type="SMART" id="SM00086">
    <property type="entry name" value="PAC"/>
    <property type="match status" value="3"/>
</dbReference>
<feature type="domain" description="PAC" evidence="20">
    <location>
        <begin position="952"/>
        <end position="1004"/>
    </location>
</feature>
<comment type="caution">
    <text evidence="23">The sequence shown here is derived from an EMBL/GenBank/DDBJ whole genome shotgun (WGS) entry which is preliminary data.</text>
</comment>
<dbReference type="SUPFAM" id="SSF52172">
    <property type="entry name" value="CheY-like"/>
    <property type="match status" value="1"/>
</dbReference>
<keyword evidence="12" id="KW-0131">Cell cycle</keyword>
<feature type="domain" description="PAS" evidence="19">
    <location>
        <begin position="1012"/>
        <end position="1084"/>
    </location>
</feature>
<dbReference type="SUPFAM" id="SSF55874">
    <property type="entry name" value="ATPase domain of HSP90 chaperone/DNA topoisomerase II/histidine kinase"/>
    <property type="match status" value="1"/>
</dbReference>
<dbReference type="EC" id="2.7.13.3" evidence="4"/>
<dbReference type="InterPro" id="IPR000780">
    <property type="entry name" value="CheR_MeTrfase"/>
</dbReference>
<keyword evidence="8" id="KW-0418">Kinase</keyword>
<feature type="active site" evidence="14">
    <location>
        <position position="57"/>
    </location>
</feature>
<dbReference type="CDD" id="cd16434">
    <property type="entry name" value="CheB-CheR_fusion"/>
    <property type="match status" value="1"/>
</dbReference>
<dbReference type="PROSITE" id="PS50112">
    <property type="entry name" value="PAS"/>
    <property type="match status" value="2"/>
</dbReference>
<dbReference type="PROSITE" id="PS50113">
    <property type="entry name" value="PAC"/>
    <property type="match status" value="3"/>
</dbReference>
<keyword evidence="7" id="KW-0547">Nucleotide-binding</keyword>
<dbReference type="Pfam" id="PF00989">
    <property type="entry name" value="PAS"/>
    <property type="match status" value="1"/>
</dbReference>
<dbReference type="FunFam" id="1.10.287.130:FF:000038">
    <property type="entry name" value="Sensory transduction histidine kinase"/>
    <property type="match status" value="1"/>
</dbReference>
<gene>
    <name evidence="23" type="ORF">BC008_07855</name>
</gene>
<dbReference type="PRINTS" id="PR00996">
    <property type="entry name" value="CHERMTFRASE"/>
</dbReference>
<comment type="catalytic activity">
    <reaction evidence="1">
        <text>ATP + protein L-histidine = ADP + protein N-phospho-L-histidine.</text>
        <dbReference type="EC" id="2.7.13.3"/>
    </reaction>
</comment>
<dbReference type="Pfam" id="PF01739">
    <property type="entry name" value="CheR"/>
    <property type="match status" value="1"/>
</dbReference>
<dbReference type="FunFam" id="3.30.565.10:FF:000010">
    <property type="entry name" value="Sensor histidine kinase RcsC"/>
    <property type="match status" value="1"/>
</dbReference>
<dbReference type="SMART" id="SM00387">
    <property type="entry name" value="HATPase_c"/>
    <property type="match status" value="1"/>
</dbReference>
<dbReference type="InterPro" id="IPR035965">
    <property type="entry name" value="PAS-like_dom_sf"/>
</dbReference>
<dbReference type="Gene3D" id="3.30.450.20">
    <property type="entry name" value="PAS domain"/>
    <property type="match status" value="3"/>
</dbReference>
<dbReference type="NCBIfam" id="TIGR00229">
    <property type="entry name" value="sensory_box"/>
    <property type="match status" value="2"/>
</dbReference>
<dbReference type="SUPFAM" id="SSF53335">
    <property type="entry name" value="S-adenosyl-L-methionine-dependent methyltransferases"/>
    <property type="match status" value="1"/>
</dbReference>
<feature type="active site" evidence="14">
    <location>
        <position position="30"/>
    </location>
</feature>
<dbReference type="PANTHER" id="PTHR24422:SF27">
    <property type="entry name" value="PROTEIN-GLUTAMATE O-METHYLTRANSFERASE"/>
    <property type="match status" value="1"/>
</dbReference>
<dbReference type="CDD" id="cd00130">
    <property type="entry name" value="PAS"/>
    <property type="match status" value="2"/>
</dbReference>
<evidence type="ECO:0000256" key="9">
    <source>
        <dbReference type="ARBA" id="ARBA00022840"/>
    </source>
</evidence>
<evidence type="ECO:0000313" key="23">
    <source>
        <dbReference type="EMBL" id="KST61947.1"/>
    </source>
</evidence>
<dbReference type="GO" id="GO:0005524">
    <property type="term" value="F:ATP binding"/>
    <property type="evidence" value="ECO:0007669"/>
    <property type="project" value="UniProtKB-KW"/>
</dbReference>
<dbReference type="GO" id="GO:0008757">
    <property type="term" value="F:S-adenosylmethionine-dependent methyltransferase activity"/>
    <property type="evidence" value="ECO:0007669"/>
    <property type="project" value="InterPro"/>
</dbReference>
<feature type="modified residue" description="4-aspartylphosphate" evidence="15">
    <location>
        <position position="1470"/>
    </location>
</feature>
<dbReference type="InterPro" id="IPR000700">
    <property type="entry name" value="PAS-assoc_C"/>
</dbReference>
<dbReference type="GO" id="GO:0005737">
    <property type="term" value="C:cytoplasm"/>
    <property type="evidence" value="ECO:0007669"/>
    <property type="project" value="InterPro"/>
</dbReference>
<dbReference type="Pfam" id="PF01339">
    <property type="entry name" value="CheB_methylest"/>
    <property type="match status" value="1"/>
</dbReference>
<dbReference type="Gene3D" id="3.40.50.2300">
    <property type="match status" value="1"/>
</dbReference>
<dbReference type="Pfam" id="PF13596">
    <property type="entry name" value="PAS_10"/>
    <property type="match status" value="1"/>
</dbReference>
<organism evidence="23 24">
    <name type="scientific">Mastigocoleus testarum BC008</name>
    <dbReference type="NCBI Taxonomy" id="371196"/>
    <lineage>
        <taxon>Bacteria</taxon>
        <taxon>Bacillati</taxon>
        <taxon>Cyanobacteriota</taxon>
        <taxon>Cyanophyceae</taxon>
        <taxon>Nostocales</taxon>
        <taxon>Hapalosiphonaceae</taxon>
        <taxon>Mastigocoleus</taxon>
    </lineage>
</organism>
<evidence type="ECO:0000256" key="6">
    <source>
        <dbReference type="ARBA" id="ARBA00022679"/>
    </source>
</evidence>
<dbReference type="SUPFAM" id="SSF55785">
    <property type="entry name" value="PYP-like sensor domain (PAS domain)"/>
    <property type="match status" value="3"/>
</dbReference>
<evidence type="ECO:0000256" key="7">
    <source>
        <dbReference type="ARBA" id="ARBA00022741"/>
    </source>
</evidence>
<dbReference type="PANTHER" id="PTHR24422">
    <property type="entry name" value="CHEMOTAXIS PROTEIN METHYLTRANSFERASE"/>
    <property type="match status" value="1"/>
</dbReference>
<dbReference type="OrthoDB" id="9799157at2"/>
<dbReference type="InterPro" id="IPR050903">
    <property type="entry name" value="Bact_Chemotaxis_MeTrfase"/>
</dbReference>
<dbReference type="CDD" id="cd00082">
    <property type="entry name" value="HisKA"/>
    <property type="match status" value="1"/>
</dbReference>
<dbReference type="EMBL" id="LMTZ01000167">
    <property type="protein sequence ID" value="KST61947.1"/>
    <property type="molecule type" value="Genomic_DNA"/>
</dbReference>
<dbReference type="InterPro" id="IPR036890">
    <property type="entry name" value="HATPase_C_sf"/>
</dbReference>
<dbReference type="SUPFAM" id="SSF47757">
    <property type="entry name" value="Chemotaxis receptor methyltransferase CheR, N-terminal domain"/>
    <property type="match status" value="1"/>
</dbReference>
<dbReference type="PROSITE" id="PS50123">
    <property type="entry name" value="CHER"/>
    <property type="match status" value="1"/>
</dbReference>
<dbReference type="InterPro" id="IPR013767">
    <property type="entry name" value="PAS_fold"/>
</dbReference>
<dbReference type="SMART" id="SM00091">
    <property type="entry name" value="PAS"/>
    <property type="match status" value="3"/>
</dbReference>
<dbReference type="Pfam" id="PF00072">
    <property type="entry name" value="Response_reg"/>
    <property type="match status" value="1"/>
</dbReference>
<keyword evidence="24" id="KW-1185">Reference proteome</keyword>
<feature type="domain" description="Histidine kinase" evidence="17">
    <location>
        <begin position="1164"/>
        <end position="1395"/>
    </location>
</feature>
<keyword evidence="14" id="KW-0145">Chemotaxis</keyword>
<feature type="domain" description="CheB-type methylesterase" evidence="21">
    <location>
        <begin position="24"/>
        <end position="208"/>
    </location>
</feature>
<evidence type="ECO:0000256" key="14">
    <source>
        <dbReference type="PROSITE-ProRule" id="PRU00050"/>
    </source>
</evidence>
<dbReference type="PROSITE" id="PS50109">
    <property type="entry name" value="HIS_KIN"/>
    <property type="match status" value="1"/>
</dbReference>
<dbReference type="InterPro" id="IPR011006">
    <property type="entry name" value="CheY-like_superfamily"/>
</dbReference>
<evidence type="ECO:0000313" key="24">
    <source>
        <dbReference type="Proteomes" id="UP000053372"/>
    </source>
</evidence>
<evidence type="ECO:0000256" key="16">
    <source>
        <dbReference type="SAM" id="Coils"/>
    </source>
</evidence>
<evidence type="ECO:0000256" key="5">
    <source>
        <dbReference type="ARBA" id="ARBA00022553"/>
    </source>
</evidence>
<accession>A0A0V7ZBT0</accession>
<evidence type="ECO:0000259" key="21">
    <source>
        <dbReference type="PROSITE" id="PS50122"/>
    </source>
</evidence>
<dbReference type="SUPFAM" id="SSF52738">
    <property type="entry name" value="Methylesterase CheB, C-terminal domain"/>
    <property type="match status" value="1"/>
</dbReference>
<dbReference type="InterPro" id="IPR029063">
    <property type="entry name" value="SAM-dependent_MTases_sf"/>
</dbReference>
<dbReference type="InterPro" id="IPR003661">
    <property type="entry name" value="HisK_dim/P_dom"/>
</dbReference>
<dbReference type="Proteomes" id="UP000053372">
    <property type="component" value="Unassembled WGS sequence"/>
</dbReference>
<dbReference type="PROSITE" id="PS50110">
    <property type="entry name" value="RESPONSE_REGULATORY"/>
    <property type="match status" value="1"/>
</dbReference>
<dbReference type="SMART" id="SM00138">
    <property type="entry name" value="MeTrc"/>
    <property type="match status" value="1"/>
</dbReference>
<dbReference type="InterPro" id="IPR013655">
    <property type="entry name" value="PAS_fold_3"/>
</dbReference>
<dbReference type="SMART" id="SM00448">
    <property type="entry name" value="REC"/>
    <property type="match status" value="1"/>
</dbReference>
<dbReference type="GO" id="GO:0000155">
    <property type="term" value="F:phosphorelay sensor kinase activity"/>
    <property type="evidence" value="ECO:0007669"/>
    <property type="project" value="InterPro"/>
</dbReference>
<dbReference type="InterPro" id="IPR001610">
    <property type="entry name" value="PAC"/>
</dbReference>
<evidence type="ECO:0000256" key="8">
    <source>
        <dbReference type="ARBA" id="ARBA00022777"/>
    </source>
</evidence>
<keyword evidence="11" id="KW-0472">Membrane</keyword>
<dbReference type="GO" id="GO:0006355">
    <property type="term" value="P:regulation of DNA-templated transcription"/>
    <property type="evidence" value="ECO:0007669"/>
    <property type="project" value="InterPro"/>
</dbReference>
<dbReference type="CDD" id="cd17546">
    <property type="entry name" value="REC_hyHK_CKI1_RcsC-like"/>
    <property type="match status" value="1"/>
</dbReference>
<dbReference type="PROSITE" id="PS50122">
    <property type="entry name" value="CHEB"/>
    <property type="match status" value="1"/>
</dbReference>
<reference evidence="23 24" key="1">
    <citation type="journal article" date="2015" name="Genome Announc.">
        <title>Draft Genome of the Euendolithic (true boring) Cyanobacterium Mastigocoleus testarum strain BC008.</title>
        <authorList>
            <person name="Guida B.S."/>
            <person name="Garcia-Pichel F."/>
        </authorList>
    </citation>
    <scope>NUCLEOTIDE SEQUENCE [LARGE SCALE GENOMIC DNA]</scope>
    <source>
        <strain evidence="23 24">BC008</strain>
    </source>
</reference>
<feature type="domain" description="PAS" evidence="19">
    <location>
        <begin position="878"/>
        <end position="948"/>
    </location>
</feature>
<feature type="domain" description="PAC" evidence="20">
    <location>
        <begin position="1087"/>
        <end position="1139"/>
    </location>
</feature>
<dbReference type="InterPro" id="IPR000673">
    <property type="entry name" value="Sig_transdc_resp-reg_Me-estase"/>
</dbReference>
<feature type="active site" evidence="14">
    <location>
        <position position="150"/>
    </location>
</feature>
<dbReference type="SMART" id="SM00388">
    <property type="entry name" value="HisKA"/>
    <property type="match status" value="1"/>
</dbReference>
<keyword evidence="6" id="KW-0808">Transferase</keyword>
<keyword evidence="10" id="KW-0902">Two-component regulatory system</keyword>
<comment type="subcellular location">
    <subcellularLocation>
        <location evidence="2">Membrane</location>
    </subcellularLocation>
</comment>
<dbReference type="Gene3D" id="3.40.50.150">
    <property type="entry name" value="Vaccinia Virus protein VP39"/>
    <property type="match status" value="1"/>
</dbReference>
<dbReference type="InterPro" id="IPR003594">
    <property type="entry name" value="HATPase_dom"/>
</dbReference>
<evidence type="ECO:0000256" key="4">
    <source>
        <dbReference type="ARBA" id="ARBA00012438"/>
    </source>
</evidence>
<name>A0A0V7ZBT0_9CYAN</name>
<comment type="similarity">
    <text evidence="3">In the N-terminal section; belongs to the phytochrome family.</text>
</comment>
<dbReference type="InterPro" id="IPR035909">
    <property type="entry name" value="CheB_C"/>
</dbReference>
<evidence type="ECO:0000256" key="2">
    <source>
        <dbReference type="ARBA" id="ARBA00004370"/>
    </source>
</evidence>
<dbReference type="Pfam" id="PF08447">
    <property type="entry name" value="PAS_3"/>
    <property type="match status" value="1"/>
</dbReference>
<evidence type="ECO:0000256" key="12">
    <source>
        <dbReference type="ARBA" id="ARBA00023306"/>
    </source>
</evidence>
<keyword evidence="5 15" id="KW-0597">Phosphoprotein</keyword>
<dbReference type="SUPFAM" id="SSF47384">
    <property type="entry name" value="Homodimeric domain of signal transducing histidine kinase"/>
    <property type="match status" value="1"/>
</dbReference>
<evidence type="ECO:0000259" key="20">
    <source>
        <dbReference type="PROSITE" id="PS50113"/>
    </source>
</evidence>
<feature type="coiled-coil region" evidence="16">
    <location>
        <begin position="669"/>
        <end position="752"/>
    </location>
</feature>
<dbReference type="Gene3D" id="3.30.565.10">
    <property type="entry name" value="Histidine kinase-like ATPase, C-terminal domain"/>
    <property type="match status" value="1"/>
</dbReference>
<evidence type="ECO:0000256" key="3">
    <source>
        <dbReference type="ARBA" id="ARBA00006402"/>
    </source>
</evidence>
<dbReference type="Pfam" id="PF00512">
    <property type="entry name" value="HisKA"/>
    <property type="match status" value="1"/>
</dbReference>
<evidence type="ECO:0000256" key="10">
    <source>
        <dbReference type="ARBA" id="ARBA00023012"/>
    </source>
</evidence>
<dbReference type="GO" id="GO:0006935">
    <property type="term" value="P:chemotaxis"/>
    <property type="evidence" value="ECO:0007669"/>
    <property type="project" value="UniProtKB-UniRule"/>
</dbReference>
<dbReference type="Gene3D" id="3.40.50.180">
    <property type="entry name" value="Methylesterase CheB, C-terminal domain"/>
    <property type="match status" value="1"/>
</dbReference>
<dbReference type="Gene3D" id="1.10.287.130">
    <property type="match status" value="1"/>
</dbReference>
<evidence type="ECO:0000256" key="13">
    <source>
        <dbReference type="ARBA" id="ARBA00074306"/>
    </source>
</evidence>
<dbReference type="InterPro" id="IPR036097">
    <property type="entry name" value="HisK_dim/P_sf"/>
</dbReference>
<dbReference type="RefSeq" id="WP_058184859.1">
    <property type="nucleotide sequence ID" value="NZ_LMTZ01000167.1"/>
</dbReference>